<dbReference type="PANTHER" id="PTHR32133:SF394">
    <property type="entry name" value="F-BOX DOMAIN-CONTAINING PROTEIN"/>
    <property type="match status" value="1"/>
</dbReference>
<dbReference type="AlphaFoldDB" id="A0A3B5ZZ33"/>
<dbReference type="OrthoDB" id="689365at2759"/>
<dbReference type="Gramene" id="TraesCLE_scaffold_097591_01G000100.1">
    <property type="protein sequence ID" value="TraesCLE_scaffold_097591_01G000100.1"/>
    <property type="gene ID" value="TraesCLE_scaffold_097591_01G000100"/>
</dbReference>
<dbReference type="Pfam" id="PF00646">
    <property type="entry name" value="F-box"/>
    <property type="match status" value="1"/>
</dbReference>
<reference evidence="3" key="1">
    <citation type="submission" date="2018-08" db="EMBL/GenBank/DDBJ databases">
        <authorList>
            <person name="Rossello M."/>
        </authorList>
    </citation>
    <scope>NUCLEOTIDE SEQUENCE [LARGE SCALE GENOMIC DNA]</scope>
    <source>
        <strain evidence="3">cv. Chinese Spring</strain>
    </source>
</reference>
<dbReference type="InterPro" id="IPR001810">
    <property type="entry name" value="F-box_dom"/>
</dbReference>
<keyword evidence="4" id="KW-1185">Reference proteome</keyword>
<proteinExistence type="predicted"/>
<evidence type="ECO:0000313" key="3">
    <source>
        <dbReference type="EnsemblPlants" id="TraesCS1D02G296900.1"/>
    </source>
</evidence>
<dbReference type="SUPFAM" id="SSF81383">
    <property type="entry name" value="F-box domain"/>
    <property type="match status" value="1"/>
</dbReference>
<organism evidence="3">
    <name type="scientific">Triticum aestivum</name>
    <name type="common">Wheat</name>
    <dbReference type="NCBI Taxonomy" id="4565"/>
    <lineage>
        <taxon>Eukaryota</taxon>
        <taxon>Viridiplantae</taxon>
        <taxon>Streptophyta</taxon>
        <taxon>Embryophyta</taxon>
        <taxon>Tracheophyta</taxon>
        <taxon>Spermatophyta</taxon>
        <taxon>Magnoliopsida</taxon>
        <taxon>Liliopsida</taxon>
        <taxon>Poales</taxon>
        <taxon>Poaceae</taxon>
        <taxon>BOP clade</taxon>
        <taxon>Pooideae</taxon>
        <taxon>Triticodae</taxon>
        <taxon>Triticeae</taxon>
        <taxon>Triticinae</taxon>
        <taxon>Triticum</taxon>
    </lineage>
</organism>
<dbReference type="Pfam" id="PF23635">
    <property type="entry name" value="Beta-prop_AT5G49610-like"/>
    <property type="match status" value="1"/>
</dbReference>
<evidence type="ECO:0000259" key="1">
    <source>
        <dbReference type="Pfam" id="PF00646"/>
    </source>
</evidence>
<dbReference type="InterPro" id="IPR036047">
    <property type="entry name" value="F-box-like_dom_sf"/>
</dbReference>
<dbReference type="Gramene" id="TraesWEE_scaffold_161064_01G000100.1">
    <property type="protein sequence ID" value="TraesWEE_scaffold_161064_01G000100.1"/>
    <property type="gene ID" value="TraesWEE_scaffold_161064_01G000100"/>
</dbReference>
<protein>
    <recommendedName>
        <fullName evidence="5">F-box domain-containing protein</fullName>
    </recommendedName>
</protein>
<evidence type="ECO:0008006" key="5">
    <source>
        <dbReference type="Google" id="ProtNLM"/>
    </source>
</evidence>
<dbReference type="Gramene" id="TraesRN1D0100746500.1">
    <property type="protein sequence ID" value="TraesRN1D0100746500.1"/>
    <property type="gene ID" value="TraesRN1D0100746500"/>
</dbReference>
<dbReference type="EnsemblPlants" id="TraesCS1D02G296900.1">
    <property type="protein sequence ID" value="TraesCS1D02G296900.1"/>
    <property type="gene ID" value="TraesCS1D02G296900"/>
</dbReference>
<accession>A0A3B5ZZ33</accession>
<dbReference type="Gramene" id="TraesPARA_EIv1.0_0296070.1">
    <property type="protein sequence ID" value="TraesPARA_EIv1.0_0296070.1.CDS"/>
    <property type="gene ID" value="TraesPARA_EIv1.0_0296070"/>
</dbReference>
<evidence type="ECO:0000313" key="4">
    <source>
        <dbReference type="Proteomes" id="UP000019116"/>
    </source>
</evidence>
<sequence length="385" mass="42728">MPPELVRQLGEMEELVEEILIRLPPDEPGNLLSASLACKPWRRLLASRGFRRRYRDFHRTPPMLGFLHSWLCTEFVPTTDFRPREPDLLQSRYSVEDCRHGRVLLQYFDRDANMPLLVIWEPVTGSQTVPRCPEMPGTTSAASVLCAADGCRHGDCHFGPTLVVFVNLDEEARAATASVYSSETGNWSSPVTLDVGFAEIEISFTMMPSVLVGDALYFPISRDHNNGILKYDLGESCLSDIHLPWSMGCPIAPILMASDDGRLGLADLYDFNLSLWWREVDPDGVASWAQRRRINLETILPVGDPEVTTELVGSIEGSVIVFAITDLGTYMIDLKSLSLKQLSSELCQQEDITWALFPYLSFYSPPGSGVVAEASHEAGLGDGDA</sequence>
<reference evidence="3" key="2">
    <citation type="submission" date="2018-10" db="UniProtKB">
        <authorList>
            <consortium name="EnsemblPlants"/>
        </authorList>
    </citation>
    <scope>IDENTIFICATION</scope>
</reference>
<dbReference type="Gramene" id="TraesCS1D02G296900.1">
    <property type="protein sequence ID" value="TraesCS1D02G296900.1"/>
    <property type="gene ID" value="TraesCS1D02G296900"/>
</dbReference>
<dbReference type="Gramene" id="TraesCS1D03G0702700.1">
    <property type="protein sequence ID" value="TraesCS1D03G0702700.1.CDS"/>
    <property type="gene ID" value="TraesCS1D03G0702700"/>
</dbReference>
<dbReference type="Gramene" id="TraesROB_scaffold_103157_01G000100.1">
    <property type="protein sequence ID" value="TraesROB_scaffold_103157_01G000100.1"/>
    <property type="gene ID" value="TraesROB_scaffold_103157_01G000100"/>
</dbReference>
<dbReference type="PANTHER" id="PTHR32133">
    <property type="entry name" value="OS07G0120400 PROTEIN"/>
    <property type="match status" value="1"/>
</dbReference>
<dbReference type="Proteomes" id="UP000019116">
    <property type="component" value="Chromosome 1D"/>
</dbReference>
<feature type="domain" description="F-box" evidence="1">
    <location>
        <begin position="13"/>
        <end position="52"/>
    </location>
</feature>
<dbReference type="InterPro" id="IPR056594">
    <property type="entry name" value="AT5G49610-like_b-prop"/>
</dbReference>
<evidence type="ECO:0000259" key="2">
    <source>
        <dbReference type="Pfam" id="PF23635"/>
    </source>
</evidence>
<name>A0A3B5ZZ33_WHEAT</name>
<dbReference type="OMA" id="NPAYEEN"/>
<feature type="domain" description="F-box protein AT5G49610-like beta-propeller" evidence="2">
    <location>
        <begin position="95"/>
        <end position="300"/>
    </location>
</feature>